<reference evidence="4" key="1">
    <citation type="submission" date="2016-11" db="UniProtKB">
        <authorList>
            <consortium name="WormBaseParasite"/>
        </authorList>
    </citation>
    <scope>IDENTIFICATION</scope>
</reference>
<accession>A0A1I7SSB0</accession>
<evidence type="ECO:0000313" key="3">
    <source>
        <dbReference type="Proteomes" id="UP000659654"/>
    </source>
</evidence>
<proteinExistence type="predicted"/>
<gene>
    <name evidence="1" type="ORF">BXYJ_LOCUS4175</name>
</gene>
<keyword evidence="3" id="KW-1185">Reference proteome</keyword>
<evidence type="ECO:0000313" key="1">
    <source>
        <dbReference type="EMBL" id="CAD5215729.1"/>
    </source>
</evidence>
<evidence type="ECO:0000313" key="4">
    <source>
        <dbReference type="WBParaSite" id="BXY_1592700.1"/>
    </source>
</evidence>
<sequence length="75" mass="8005">MTDNYNIARLIPKAPFPGLNDLKTQVCRTIPPPEAGLVQGIGCRVPVLASPECGLRRFAVGLLSPGARPRPPSRS</sequence>
<evidence type="ECO:0000313" key="2">
    <source>
        <dbReference type="Proteomes" id="UP000095284"/>
    </source>
</evidence>
<dbReference type="WBParaSite" id="BXY_1592700.1">
    <property type="protein sequence ID" value="BXY_1592700.1"/>
    <property type="gene ID" value="BXY_1592700"/>
</dbReference>
<dbReference type="AlphaFoldDB" id="A0A1I7SSB0"/>
<reference evidence="1" key="2">
    <citation type="submission" date="2020-09" db="EMBL/GenBank/DDBJ databases">
        <authorList>
            <person name="Kikuchi T."/>
        </authorList>
    </citation>
    <scope>NUCLEOTIDE SEQUENCE</scope>
    <source>
        <strain evidence="1">Ka4C1</strain>
    </source>
</reference>
<dbReference type="EMBL" id="CAJFDI010000002">
    <property type="protein sequence ID" value="CAD5215729.1"/>
    <property type="molecule type" value="Genomic_DNA"/>
</dbReference>
<dbReference type="EMBL" id="CAJFCV020000002">
    <property type="protein sequence ID" value="CAG9097793.1"/>
    <property type="molecule type" value="Genomic_DNA"/>
</dbReference>
<organism evidence="2 4">
    <name type="scientific">Bursaphelenchus xylophilus</name>
    <name type="common">Pinewood nematode worm</name>
    <name type="synonym">Aphelenchoides xylophilus</name>
    <dbReference type="NCBI Taxonomy" id="6326"/>
    <lineage>
        <taxon>Eukaryota</taxon>
        <taxon>Metazoa</taxon>
        <taxon>Ecdysozoa</taxon>
        <taxon>Nematoda</taxon>
        <taxon>Chromadorea</taxon>
        <taxon>Rhabditida</taxon>
        <taxon>Tylenchina</taxon>
        <taxon>Tylenchomorpha</taxon>
        <taxon>Aphelenchoidea</taxon>
        <taxon>Aphelenchoididae</taxon>
        <taxon>Bursaphelenchus</taxon>
    </lineage>
</organism>
<protein>
    <submittedName>
        <fullName evidence="1">(pine wood nematode) hypothetical protein</fullName>
    </submittedName>
</protein>
<dbReference type="Proteomes" id="UP000659654">
    <property type="component" value="Unassembled WGS sequence"/>
</dbReference>
<dbReference type="Proteomes" id="UP000582659">
    <property type="component" value="Unassembled WGS sequence"/>
</dbReference>
<name>A0A1I7SSB0_BURXY</name>
<dbReference type="Proteomes" id="UP000095284">
    <property type="component" value="Unplaced"/>
</dbReference>